<evidence type="ECO:0000313" key="1">
    <source>
        <dbReference type="EMBL" id="PIR03438.1"/>
    </source>
</evidence>
<name>A0A2H0N3I8_9BACT</name>
<dbReference type="AlphaFoldDB" id="A0A2H0N3I8"/>
<comment type="caution">
    <text evidence="1">The sequence shown here is derived from an EMBL/GenBank/DDBJ whole genome shotgun (WGS) entry which is preliminary data.</text>
</comment>
<gene>
    <name evidence="1" type="ORF">COV60_00305</name>
</gene>
<sequence length="161" mass="18118">MVEDTVDVRAHFIPGGNLMNGLSPYLYLGAAWKPAKWLDLELDLGVDFTNAEPLISLKPSIKVDDFWAWAELDVQFPSYSGYWFVQLQYKLHDVVHIGVEGEGWGNWAKPTSWSNGAGPNVLLRFAQYFGVDLALHLREGSADGGGRTWGFDPFVRVHLFF</sequence>
<evidence type="ECO:0008006" key="3">
    <source>
        <dbReference type="Google" id="ProtNLM"/>
    </source>
</evidence>
<dbReference type="EMBL" id="PCWM01000007">
    <property type="protein sequence ID" value="PIR03438.1"/>
    <property type="molecule type" value="Genomic_DNA"/>
</dbReference>
<protein>
    <recommendedName>
        <fullName evidence="3">Alginate export domain-containing protein</fullName>
    </recommendedName>
</protein>
<accession>A0A2H0N3I8</accession>
<dbReference type="Proteomes" id="UP000229782">
    <property type="component" value="Unassembled WGS sequence"/>
</dbReference>
<reference evidence="1 2" key="1">
    <citation type="submission" date="2017-09" db="EMBL/GenBank/DDBJ databases">
        <title>Depth-based differentiation of microbial function through sediment-hosted aquifers and enrichment of novel symbionts in the deep terrestrial subsurface.</title>
        <authorList>
            <person name="Probst A.J."/>
            <person name="Ladd B."/>
            <person name="Jarett J.K."/>
            <person name="Geller-Mcgrath D.E."/>
            <person name="Sieber C.M."/>
            <person name="Emerson J.B."/>
            <person name="Anantharaman K."/>
            <person name="Thomas B.C."/>
            <person name="Malmstrom R."/>
            <person name="Stieglmeier M."/>
            <person name="Klingl A."/>
            <person name="Woyke T."/>
            <person name="Ryan C.M."/>
            <person name="Banfield J.F."/>
        </authorList>
    </citation>
    <scope>NUCLEOTIDE SEQUENCE [LARGE SCALE GENOMIC DNA]</scope>
    <source>
        <strain evidence="1">CG11_big_fil_rev_8_21_14_0_20_43_7</strain>
    </source>
</reference>
<proteinExistence type="predicted"/>
<organism evidence="1 2">
    <name type="scientific">Candidatus Magasanikbacteria bacterium CG11_big_fil_rev_8_21_14_0_20_43_7</name>
    <dbReference type="NCBI Taxonomy" id="1974654"/>
    <lineage>
        <taxon>Bacteria</taxon>
        <taxon>Candidatus Magasanikiibacteriota</taxon>
    </lineage>
</organism>
<evidence type="ECO:0000313" key="2">
    <source>
        <dbReference type="Proteomes" id="UP000229782"/>
    </source>
</evidence>